<accession>A0ABQ7MZS9</accession>
<proteinExistence type="predicted"/>
<dbReference type="InterPro" id="IPR032675">
    <property type="entry name" value="LRR_dom_sf"/>
</dbReference>
<dbReference type="InterPro" id="IPR053781">
    <property type="entry name" value="F-box_AtFBL13-like"/>
</dbReference>
<dbReference type="Proteomes" id="UP000823674">
    <property type="component" value="Chromosome A03"/>
</dbReference>
<evidence type="ECO:0000313" key="3">
    <source>
        <dbReference type="Proteomes" id="UP000823674"/>
    </source>
</evidence>
<dbReference type="SUPFAM" id="SSF81383">
    <property type="entry name" value="F-box domain"/>
    <property type="match status" value="1"/>
</dbReference>
<dbReference type="SMART" id="SM00256">
    <property type="entry name" value="FBOX"/>
    <property type="match status" value="1"/>
</dbReference>
<dbReference type="SUPFAM" id="SSF52047">
    <property type="entry name" value="RNI-like"/>
    <property type="match status" value="1"/>
</dbReference>
<dbReference type="PANTHER" id="PTHR31900">
    <property type="entry name" value="F-BOX/RNI SUPERFAMILY PROTEIN-RELATED"/>
    <property type="match status" value="1"/>
</dbReference>
<organism evidence="2 3">
    <name type="scientific">Brassica rapa subsp. trilocularis</name>
    <dbReference type="NCBI Taxonomy" id="1813537"/>
    <lineage>
        <taxon>Eukaryota</taxon>
        <taxon>Viridiplantae</taxon>
        <taxon>Streptophyta</taxon>
        <taxon>Embryophyta</taxon>
        <taxon>Tracheophyta</taxon>
        <taxon>Spermatophyta</taxon>
        <taxon>Magnoliopsida</taxon>
        <taxon>eudicotyledons</taxon>
        <taxon>Gunneridae</taxon>
        <taxon>Pentapetalae</taxon>
        <taxon>rosids</taxon>
        <taxon>malvids</taxon>
        <taxon>Brassicales</taxon>
        <taxon>Brassicaceae</taxon>
        <taxon>Brassiceae</taxon>
        <taxon>Brassica</taxon>
    </lineage>
</organism>
<feature type="non-terminal residue" evidence="2">
    <location>
        <position position="1"/>
    </location>
</feature>
<dbReference type="PANTHER" id="PTHR31900:SF34">
    <property type="entry name" value="EMB|CAB62440.1-RELATED"/>
    <property type="match status" value="1"/>
</dbReference>
<dbReference type="InterPro" id="IPR050232">
    <property type="entry name" value="FBL13/AtMIF1-like"/>
</dbReference>
<dbReference type="Pfam" id="PF00646">
    <property type="entry name" value="F-box"/>
    <property type="match status" value="1"/>
</dbReference>
<dbReference type="InterPro" id="IPR001810">
    <property type="entry name" value="F-box_dom"/>
</dbReference>
<keyword evidence="3" id="KW-1185">Reference proteome</keyword>
<feature type="domain" description="F-box" evidence="1">
    <location>
        <begin position="30"/>
        <end position="71"/>
    </location>
</feature>
<comment type="caution">
    <text evidence="2">The sequence shown here is derived from an EMBL/GenBank/DDBJ whole genome shotgun (WGS) entry which is preliminary data.</text>
</comment>
<dbReference type="EMBL" id="JADBGQ010000003">
    <property type="protein sequence ID" value="KAG5404178.1"/>
    <property type="molecule type" value="Genomic_DNA"/>
</dbReference>
<evidence type="ECO:0000259" key="1">
    <source>
        <dbReference type="SMART" id="SM00256"/>
    </source>
</evidence>
<dbReference type="Pfam" id="PF07723">
    <property type="entry name" value="LRR_2"/>
    <property type="match status" value="1"/>
</dbReference>
<reference evidence="2 3" key="1">
    <citation type="submission" date="2021-03" db="EMBL/GenBank/DDBJ databases">
        <authorList>
            <person name="King G.J."/>
            <person name="Bancroft I."/>
            <person name="Baten A."/>
            <person name="Bloomfield J."/>
            <person name="Borpatragohain P."/>
            <person name="He Z."/>
            <person name="Irish N."/>
            <person name="Irwin J."/>
            <person name="Liu K."/>
            <person name="Mauleon R.P."/>
            <person name="Moore J."/>
            <person name="Morris R."/>
            <person name="Ostergaard L."/>
            <person name="Wang B."/>
            <person name="Wells R."/>
        </authorList>
    </citation>
    <scope>NUCLEOTIDE SEQUENCE [LARGE SCALE GENOMIC DNA]</scope>
    <source>
        <strain evidence="2">R-o-18</strain>
        <tissue evidence="2">Leaf</tissue>
    </source>
</reference>
<dbReference type="Gene3D" id="3.80.10.10">
    <property type="entry name" value="Ribonuclease Inhibitor"/>
    <property type="match status" value="1"/>
</dbReference>
<protein>
    <recommendedName>
        <fullName evidence="1">F-box domain-containing protein</fullName>
    </recommendedName>
</protein>
<dbReference type="InterPro" id="IPR036047">
    <property type="entry name" value="F-box-like_dom_sf"/>
</dbReference>
<dbReference type="Pfam" id="PF08387">
    <property type="entry name" value="FBD"/>
    <property type="match status" value="1"/>
</dbReference>
<name>A0ABQ7MZS9_BRACM</name>
<sequence>ALVSGLFILALQGLGFERGKMAHVDRISHLPEALLLRILSKLPTTKDVLATMVLSKRWERLWKSVPKLVYHDSCQNIDTAKFSRFIDRSLILREAPVETLHFKLTQTSLAVDIGVWITNALKCHHVRDLSIEIDCSSSRTAPPVILPRSLLCTGSRMLVSLKLKSVTLMDVSSTLPSFPALKTLSLVSVKYPGEEFVRRLLSSCHVLEDLVVEQLVSDNVTVFTVKVPSLKSATLYKSAGRCREGEDGFVIDAPSLEHLGIYFDPVGFVVIENEMPNIVKADVVTSAKRLFTCLPYSKDAYSVGIVFHRLVHLRICTCETEWLNLLMRLLNDSPNLRFLKLQQCHNGEHTRPCWDDPSSVPECLSSSLETLEWVGYEGRKEEKEVAAFVLIEKRKMFEESNYLL</sequence>
<dbReference type="InterPro" id="IPR006566">
    <property type="entry name" value="FBD"/>
</dbReference>
<dbReference type="CDD" id="cd22160">
    <property type="entry name" value="F-box_AtFBL13-like"/>
    <property type="match status" value="1"/>
</dbReference>
<dbReference type="Gene3D" id="1.20.1280.50">
    <property type="match status" value="1"/>
</dbReference>
<evidence type="ECO:0000313" key="2">
    <source>
        <dbReference type="EMBL" id="KAG5404178.1"/>
    </source>
</evidence>
<gene>
    <name evidence="2" type="primary">A03p019140.1_BraROA</name>
    <name evidence="2" type="ORF">IGI04_010297</name>
</gene>
<dbReference type="InterPro" id="IPR013101">
    <property type="entry name" value="LRR_PRU1-like"/>
</dbReference>